<dbReference type="Proteomes" id="UP000265040">
    <property type="component" value="Chromosome 15"/>
</dbReference>
<keyword evidence="8 12" id="KW-0472">Membrane</keyword>
<dbReference type="Pfam" id="PF12166">
    <property type="entry name" value="Piezo_cap"/>
    <property type="match status" value="2"/>
</dbReference>
<feature type="transmembrane region" description="Helical" evidence="12">
    <location>
        <begin position="155"/>
        <end position="175"/>
    </location>
</feature>
<keyword evidence="4" id="KW-1003">Cell membrane</keyword>
<dbReference type="Pfam" id="PF23188">
    <property type="entry name" value="THU_Piezo1"/>
    <property type="match status" value="1"/>
</dbReference>
<reference evidence="19" key="2">
    <citation type="submission" date="2025-08" db="UniProtKB">
        <authorList>
            <consortium name="Ensembl"/>
        </authorList>
    </citation>
    <scope>IDENTIFICATION</scope>
</reference>
<feature type="transmembrane region" description="Helical" evidence="12">
    <location>
        <begin position="1684"/>
        <end position="1703"/>
    </location>
</feature>
<evidence type="ECO:0000259" key="17">
    <source>
        <dbReference type="Pfam" id="PF24871"/>
    </source>
</evidence>
<evidence type="ECO:0000256" key="2">
    <source>
        <dbReference type="ARBA" id="ARBA00007821"/>
    </source>
</evidence>
<name>A0A7N5ZR95_ANATE</name>
<feature type="domain" description="Piezo TM1-24" evidence="17">
    <location>
        <begin position="331"/>
        <end position="480"/>
    </location>
</feature>
<feature type="transmembrane region" description="Helical" evidence="12">
    <location>
        <begin position="997"/>
        <end position="1017"/>
    </location>
</feature>
<comment type="similarity">
    <text evidence="2">Belongs to the PIEZO (TC 1.A.75) family.</text>
</comment>
<dbReference type="GO" id="GO:0005886">
    <property type="term" value="C:plasma membrane"/>
    <property type="evidence" value="ECO:0007669"/>
    <property type="project" value="UniProtKB-SubCell"/>
</dbReference>
<evidence type="ECO:0000256" key="6">
    <source>
        <dbReference type="ARBA" id="ARBA00022989"/>
    </source>
</evidence>
<evidence type="ECO:0000256" key="7">
    <source>
        <dbReference type="ARBA" id="ARBA00023065"/>
    </source>
</evidence>
<feature type="transmembrane region" description="Helical" evidence="12">
    <location>
        <begin position="375"/>
        <end position="394"/>
    </location>
</feature>
<dbReference type="Pfam" id="PF15917">
    <property type="entry name" value="Piezo_TM25-28"/>
    <property type="match status" value="1"/>
</dbReference>
<feature type="region of interest" description="Disordered" evidence="11">
    <location>
        <begin position="1092"/>
        <end position="1142"/>
    </location>
</feature>
<feature type="transmembrane region" description="Helical" evidence="12">
    <location>
        <begin position="1745"/>
        <end position="1762"/>
    </location>
</feature>
<feature type="domain" description="Piezo TM1-24" evidence="17">
    <location>
        <begin position="197"/>
        <end position="287"/>
    </location>
</feature>
<feature type="transmembrane region" description="Helical" evidence="12">
    <location>
        <begin position="88"/>
        <end position="111"/>
    </location>
</feature>
<dbReference type="PANTHER" id="PTHR47049">
    <property type="entry name" value="PIEZO-TYPE MECHANOSENSITIVE ION CHANNEL HOMOLOG"/>
    <property type="match status" value="1"/>
</dbReference>
<feature type="domain" description="Piezo non-specific cation channel cap" evidence="14">
    <location>
        <begin position="1930"/>
        <end position="1983"/>
    </location>
</feature>
<dbReference type="Pfam" id="PF24874">
    <property type="entry name" value="Piezo_THU9_anchor"/>
    <property type="match status" value="1"/>
</dbReference>
<sequence>VNVFIALFCTSLLFVLAHICFQTVLYTYPPLSIAIGDNCSQWDTITRHIGVSRYVTCITLPSAFSAIYFLLFISICTWWAWNLPISHLGFNALCVMVGFFAAGHMVCLYLYQSLLAQALFPPHSLWARLFGLKDIIIPGNCSSPYDFNLNGNHDWPVYVNPGILLLLYITIATVLKTGCHGTPNQVSPASYVAASRGGQSESPFFLLAKVVMQQSYVCALIAMMVWSITYHSWLTFVLLLWACLIWIIRARYSTLCSPFILLYGLVLCCLQYVWAMELQPELPTTLYILAQKHDVLSKLVTGFQGTVLLNCRNLTFLPLPLSPLPYPLEDGAANESVLKVLGGMVMSCYAKYWIYVCGGMFIMVSFAGKLVGYKIVYMLLFLLCLCLYQVYYSLWRRLLKLFWWLVVAYTMLVLISIYTYQFEDFPGYWRNFTGFTEEQLAAIGLETFALSELFSSILIPGFFLLACILQLHYFHKPFMRITDLEHVTPIHKQCSCRKKSSERTEQTHSVNVGLNVDEEVTNVDEESEDEGELMPSKWGLVTDRLLVLCRRFSDTLAKIQGFLWRLLELHILKMVALCSVWVALEEVKPSVMNLVLVVLWSLAMPYGRFRPMASCLSTVWVCVIIVCKMLYQLSVVNPVEYSSNCTTPLINETNLLPKEMINSTLYKEPVDPAQWFGIRKDDTVLGYSKNHLLVLMLLVFEATVYRHQTHHYRQLQRSPPTIPALFPAATRDTLDQGLIPYFKYLLNYAFYKFGLEICFLMTVNVIGQRMNFLVIIHGCWLVAILVRRRRAAMARIWPRYCLFLSIFMIYQYLLCVGIPPALCIDYPWRWKTPVLMNSALIKWIYLPDFYTVPNSRNLIADFVLLMCVSQQWKVFECEYTEEWMVLAGENTDEPDPMEGRPFNPAPNFINCRSYLDMAKVLVFRHFFWFVLSVVFITGATRISVFGLGYLLACFFFLLFGTQLLVKPSRTRLTLWDCLIIYNVAVIISKNVLSVSRKLIICYCSCFIFLSFICQCGIKLYNKLQNHLPVEEAGIIWDSICFLCLLLQRRIFLSFYFVHVTAELQASAKQASRGFELFRASIVKNIRSHQQAEKKSLSQLKRSMQRIRSRQQKYRDGHKTSEDSTDSPTAGVTHAKEDQKGSRKKMWYQPWLDHATVLHSGEYYLFESDSEDEEDLQSEEQRPQKHTACQLVYQAWVSSVKAALRERQRRQRQLRRMERKQKEGQRRADFQQQAFSVTGSVFLCTVRFLKGRILDILRFLWAIVLAMVDGLTQWLNLLTKQYRETSTVLCNERYSIIHKIQQVNTQHNTAEQKSDDNMMHGQAHTLSLTCVPLIGSITHWQMTSLCVFMRLNYCLSFLDVDSRGVTGRSTPRPRVNSASTGNLLSPEPSSSNMELVPEPTQQQHRHSRTASELLGERQFYIEELEHSREFYDNQNRLLKLLFAMYNLLAANSELVCYFIIVLNNVVSASVISLVLPILVFLWAMLAVPRPTKKFWMTAIVYTEVMVVVKYLFQFGFFPWNSVYEMNLNEDKPFFPPRILGLEKTDNYIRYDLLQLLALFFHRSLLMVSYVMVCGTMKNPWKSKALQQKVLRVKEKLKKEMKMERGRREEEKRRGADIQSVYKPVQGFFRDVLHAEYRAATDVYALMFLTDVIDFIIIIFGFWAFGKHSAAADIASTLSEDQVPEAFLVMLLIQFSTMIIDRALYLRKAVLGKLIFQVFLVFGIHLWMFFILPAVTERKFNQNFVAQLWYFVKCIYFGLSAYQIRCGYPTRILGNFLTKKYNHLNLFLFQGFRLVPFLVELRAVMDWVWTDTTLSLSNWMCVEDIYANIFIIKCSRETEKKYPQPKGQKKKKIVKYGMGGLIIFFLICIIWFPLLFISLVRSVVGVVNHPIDVTVTVKLGGYEPLFTMSVQQQSIKPFTEPEPVSYIMLSAFTHIQVAMQFITLYSYEDIVTAMIEGSSGSVWRISPPSRQEVIKELLGSPVDLTLLVSIQSWKLGLFSFTRLVPNLFPNYIRAPNGAEAKPVSQLYKGQNSLLVENSNSRNQEWWNIAIAGCDPSSCDVLPMVIFNDKVSPPSLGFLAGYGIMGLYVSVVLVIGKFVRGFFSEISHSIMFEELPCVDRILKLCTDIFLVRETGELELEEELYSKLIFLYRSPETMIKWTRDIQS</sequence>
<evidence type="ECO:0000256" key="9">
    <source>
        <dbReference type="ARBA" id="ARBA00023303"/>
    </source>
</evidence>
<evidence type="ECO:0008006" key="21">
    <source>
        <dbReference type="Google" id="ProtNLM"/>
    </source>
</evidence>
<feature type="transmembrane region" description="Helical" evidence="12">
    <location>
        <begin position="1258"/>
        <end position="1277"/>
    </location>
</feature>
<evidence type="ECO:0000256" key="12">
    <source>
        <dbReference type="SAM" id="Phobius"/>
    </source>
</evidence>
<reference evidence="19" key="1">
    <citation type="submission" date="2021-04" db="EMBL/GenBank/DDBJ databases">
        <authorList>
            <consortium name="Wellcome Sanger Institute Data Sharing"/>
        </authorList>
    </citation>
    <scope>NUCLEOTIDE SEQUENCE [LARGE SCALE GENOMIC DNA]</scope>
</reference>
<dbReference type="GO" id="GO:0008381">
    <property type="term" value="F:mechanosensitive monoatomic ion channel activity"/>
    <property type="evidence" value="ECO:0007669"/>
    <property type="project" value="InterPro"/>
</dbReference>
<feature type="compositionally biased region" description="Basic and acidic residues" evidence="11">
    <location>
        <begin position="1112"/>
        <end position="1121"/>
    </location>
</feature>
<feature type="transmembrane region" description="Helical" evidence="12">
    <location>
        <begin position="1436"/>
        <end position="1459"/>
    </location>
</feature>
<feature type="transmembrane region" description="Helical" evidence="12">
    <location>
        <begin position="255"/>
        <end position="275"/>
    </location>
</feature>
<feature type="domain" description="Piezo TM1-24" evidence="17">
    <location>
        <begin position="55"/>
        <end position="183"/>
    </location>
</feature>
<feature type="transmembrane region" description="Helical" evidence="12">
    <location>
        <begin position="352"/>
        <end position="369"/>
    </location>
</feature>
<feature type="transmembrane region" description="Helical" evidence="12">
    <location>
        <begin position="972"/>
        <end position="991"/>
    </location>
</feature>
<evidence type="ECO:0000256" key="1">
    <source>
        <dbReference type="ARBA" id="ARBA00004651"/>
    </source>
</evidence>
<keyword evidence="20" id="KW-1185">Reference proteome</keyword>
<evidence type="ECO:0000256" key="4">
    <source>
        <dbReference type="ARBA" id="ARBA00022475"/>
    </source>
</evidence>
<evidence type="ECO:0000259" key="18">
    <source>
        <dbReference type="Pfam" id="PF24874"/>
    </source>
</evidence>
<keyword evidence="9" id="KW-0407">Ion channel</keyword>
<feature type="transmembrane region" description="Helical" evidence="12">
    <location>
        <begin position="1641"/>
        <end position="1664"/>
    </location>
</feature>
<evidence type="ECO:0000259" key="15">
    <source>
        <dbReference type="Pfam" id="PF15917"/>
    </source>
</evidence>
<evidence type="ECO:0000256" key="3">
    <source>
        <dbReference type="ARBA" id="ARBA00022448"/>
    </source>
</evidence>
<feature type="transmembrane region" description="Helical" evidence="12">
    <location>
        <begin position="1465"/>
        <end position="1486"/>
    </location>
</feature>
<evidence type="ECO:0000256" key="11">
    <source>
        <dbReference type="SAM" id="MobiDB-lite"/>
    </source>
</evidence>
<feature type="chain" id="PRO_5030907742" description="Piezo-type mechanosensitive ion channel component" evidence="13">
    <location>
        <begin position="18"/>
        <end position="2163"/>
    </location>
</feature>
<proteinExistence type="inferred from homology"/>
<reference evidence="19" key="3">
    <citation type="submission" date="2025-09" db="UniProtKB">
        <authorList>
            <consortium name="Ensembl"/>
        </authorList>
    </citation>
    <scope>IDENTIFICATION</scope>
</reference>
<evidence type="ECO:0000259" key="16">
    <source>
        <dbReference type="Pfam" id="PF23188"/>
    </source>
</evidence>
<keyword evidence="10" id="KW-0175">Coiled coil</keyword>
<feature type="domain" description="Piezo transmembrane helical unit" evidence="16">
    <location>
        <begin position="1449"/>
        <end position="1565"/>
    </location>
</feature>
<accession>A0A7N5ZR95</accession>
<dbReference type="InterPro" id="IPR031805">
    <property type="entry name" value="Piezo_TM25-28"/>
</dbReference>
<dbReference type="InterPro" id="IPR056768">
    <property type="entry name" value="THU_Piezo"/>
</dbReference>
<feature type="coiled-coil region" evidence="10">
    <location>
        <begin position="1199"/>
        <end position="1226"/>
    </location>
</feature>
<feature type="transmembrane region" description="Helical" evidence="12">
    <location>
        <begin position="800"/>
        <end position="822"/>
    </location>
</feature>
<evidence type="ECO:0000313" key="19">
    <source>
        <dbReference type="Ensembl" id="ENSATEP00000037725.1"/>
    </source>
</evidence>
<feature type="domain" description="Piezo TM25-28" evidence="15">
    <location>
        <begin position="895"/>
        <end position="1208"/>
    </location>
</feature>
<feature type="domain" description="Piezo non-specific cation channel cap" evidence="14">
    <location>
        <begin position="2001"/>
        <end position="2159"/>
    </location>
</feature>
<feature type="transmembrane region" description="Helical" evidence="12">
    <location>
        <begin position="1854"/>
        <end position="1878"/>
    </location>
</feature>
<feature type="transmembrane region" description="Helical" evidence="12">
    <location>
        <begin position="63"/>
        <end position="81"/>
    </location>
</feature>
<keyword evidence="7" id="KW-0406">Ion transport</keyword>
<dbReference type="InterPro" id="IPR031334">
    <property type="entry name" value="Piezo_cap_dom"/>
</dbReference>
<dbReference type="InterPro" id="IPR056769">
    <property type="entry name" value="Piezo_TM1-24"/>
</dbReference>
<keyword evidence="6 12" id="KW-1133">Transmembrane helix</keyword>
<dbReference type="Ensembl" id="ENSATET00000065241.2">
    <property type="protein sequence ID" value="ENSATEP00000037725.1"/>
    <property type="gene ID" value="ENSATEG00000003732.3"/>
</dbReference>
<feature type="region of interest" description="Disordered" evidence="11">
    <location>
        <begin position="1364"/>
        <end position="1408"/>
    </location>
</feature>
<keyword evidence="3" id="KW-0813">Transport</keyword>
<evidence type="ECO:0000256" key="10">
    <source>
        <dbReference type="SAM" id="Coils"/>
    </source>
</evidence>
<feature type="transmembrane region" description="Helical" evidence="12">
    <location>
        <begin position="946"/>
        <end position="965"/>
    </location>
</feature>
<feature type="compositionally biased region" description="Basic residues" evidence="11">
    <location>
        <begin position="1102"/>
        <end position="1111"/>
    </location>
</feature>
<feature type="transmembrane region" description="Helical" evidence="12">
    <location>
        <begin position="230"/>
        <end position="248"/>
    </location>
</feature>
<evidence type="ECO:0000256" key="8">
    <source>
        <dbReference type="ARBA" id="ARBA00023136"/>
    </source>
</evidence>
<feature type="compositionally biased region" description="Polar residues" evidence="11">
    <location>
        <begin position="1375"/>
        <end position="1392"/>
    </location>
</feature>
<dbReference type="InterPro" id="IPR056770">
    <property type="entry name" value="Piezo_THU9_anchor"/>
</dbReference>
<feature type="transmembrane region" description="Helical" evidence="12">
    <location>
        <begin position="1551"/>
        <end position="1571"/>
    </location>
</feature>
<feature type="signal peptide" evidence="13">
    <location>
        <begin position="1"/>
        <end position="17"/>
    </location>
</feature>
<dbReference type="GeneTree" id="ENSGT00940000157348"/>
<evidence type="ECO:0000313" key="20">
    <source>
        <dbReference type="Proteomes" id="UP000265040"/>
    </source>
</evidence>
<dbReference type="InterPro" id="IPR027272">
    <property type="entry name" value="Piezo"/>
</dbReference>
<dbReference type="Pfam" id="PF24871">
    <property type="entry name" value="Piezo_TM1-24"/>
    <property type="match status" value="4"/>
</dbReference>
<protein>
    <recommendedName>
        <fullName evidence="21">Piezo-type mechanosensitive ion channel component</fullName>
    </recommendedName>
</protein>
<feature type="transmembrane region" description="Helical" evidence="12">
    <location>
        <begin position="921"/>
        <end position="940"/>
    </location>
</feature>
<evidence type="ECO:0000256" key="5">
    <source>
        <dbReference type="ARBA" id="ARBA00022692"/>
    </source>
</evidence>
<feature type="domain" description="Piezo THU9 and anchor" evidence="18">
    <location>
        <begin position="1639"/>
        <end position="1876"/>
    </location>
</feature>
<feature type="transmembrane region" description="Helical" evidence="12">
    <location>
        <begin position="745"/>
        <end position="766"/>
    </location>
</feature>
<feature type="transmembrane region" description="Helical" evidence="12">
    <location>
        <begin position="613"/>
        <end position="631"/>
    </location>
</feature>
<feature type="transmembrane region" description="Helical" evidence="12">
    <location>
        <begin position="562"/>
        <end position="584"/>
    </location>
</feature>
<evidence type="ECO:0000256" key="13">
    <source>
        <dbReference type="SAM" id="SignalP"/>
    </source>
</evidence>
<feature type="transmembrane region" description="Helical" evidence="12">
    <location>
        <begin position="453"/>
        <end position="474"/>
    </location>
</feature>
<comment type="subcellular location">
    <subcellularLocation>
        <location evidence="1">Cell membrane</location>
        <topology evidence="1">Multi-pass membrane protein</topology>
    </subcellularLocation>
</comment>
<feature type="transmembrane region" description="Helical" evidence="12">
    <location>
        <begin position="1712"/>
        <end position="1733"/>
    </location>
</feature>
<feature type="transmembrane region" description="Helical" evidence="12">
    <location>
        <begin position="772"/>
        <end position="788"/>
    </location>
</feature>
<feature type="transmembrane region" description="Helical" evidence="12">
    <location>
        <begin position="1493"/>
        <end position="1511"/>
    </location>
</feature>
<evidence type="ECO:0000259" key="14">
    <source>
        <dbReference type="Pfam" id="PF12166"/>
    </source>
</evidence>
<keyword evidence="13" id="KW-0732">Signal</keyword>
<keyword evidence="5 12" id="KW-0812">Transmembrane</keyword>
<feature type="domain" description="Piezo TM1-24" evidence="17">
    <location>
        <begin position="4"/>
        <end position="54"/>
    </location>
</feature>
<feature type="transmembrane region" description="Helical" evidence="12">
    <location>
        <begin position="2073"/>
        <end position="2096"/>
    </location>
</feature>
<feature type="transmembrane region" description="Helical" evidence="12">
    <location>
        <begin position="401"/>
        <end position="420"/>
    </location>
</feature>
<organism evidence="19 20">
    <name type="scientific">Anabas testudineus</name>
    <name type="common">Climbing perch</name>
    <name type="synonym">Anthias testudineus</name>
    <dbReference type="NCBI Taxonomy" id="64144"/>
    <lineage>
        <taxon>Eukaryota</taxon>
        <taxon>Metazoa</taxon>
        <taxon>Chordata</taxon>
        <taxon>Craniata</taxon>
        <taxon>Vertebrata</taxon>
        <taxon>Euteleostomi</taxon>
        <taxon>Actinopterygii</taxon>
        <taxon>Neopterygii</taxon>
        <taxon>Teleostei</taxon>
        <taxon>Neoteleostei</taxon>
        <taxon>Acanthomorphata</taxon>
        <taxon>Anabantaria</taxon>
        <taxon>Anabantiformes</taxon>
        <taxon>Anabantoidei</taxon>
        <taxon>Anabantidae</taxon>
        <taxon>Anabas</taxon>
    </lineage>
</organism>
<dbReference type="PANTHER" id="PTHR47049:SF5">
    <property type="entry name" value="PIEZO-TYPE MECHANOSENSITIVE ION CHANNEL COMPONENT"/>
    <property type="match status" value="1"/>
</dbReference>